<dbReference type="Gene3D" id="3.40.30.10">
    <property type="entry name" value="Glutaredoxin"/>
    <property type="match status" value="1"/>
</dbReference>
<accession>A0A1J0WF94</accession>
<evidence type="ECO:0000259" key="2">
    <source>
        <dbReference type="PROSITE" id="PS50405"/>
    </source>
</evidence>
<dbReference type="InterPro" id="IPR036282">
    <property type="entry name" value="Glutathione-S-Trfase_C_sf"/>
</dbReference>
<dbReference type="PANTHER" id="PTHR44051">
    <property type="entry name" value="GLUTATHIONE S-TRANSFERASE-RELATED"/>
    <property type="match status" value="1"/>
</dbReference>
<dbReference type="Gene3D" id="1.20.1050.10">
    <property type="match status" value="1"/>
</dbReference>
<dbReference type="STRING" id="1917485.BOO69_05805"/>
<dbReference type="InterPro" id="IPR040079">
    <property type="entry name" value="Glutathione_S-Trfase"/>
</dbReference>
<dbReference type="PROSITE" id="PS50405">
    <property type="entry name" value="GST_CTER"/>
    <property type="match status" value="1"/>
</dbReference>
<dbReference type="Pfam" id="PF13409">
    <property type="entry name" value="GST_N_2"/>
    <property type="match status" value="1"/>
</dbReference>
<dbReference type="AlphaFoldDB" id="A0A1J0WF94"/>
<dbReference type="GO" id="GO:0016740">
    <property type="term" value="F:transferase activity"/>
    <property type="evidence" value="ECO:0007669"/>
    <property type="project" value="UniProtKB-KW"/>
</dbReference>
<dbReference type="RefSeq" id="WP_071971150.1">
    <property type="nucleotide sequence ID" value="NZ_CP018076.1"/>
</dbReference>
<gene>
    <name evidence="3" type="ORF">BOO69_05805</name>
</gene>
<dbReference type="CDD" id="cd03057">
    <property type="entry name" value="GST_N_Beta"/>
    <property type="match status" value="1"/>
</dbReference>
<keyword evidence="3" id="KW-0808">Transferase</keyword>
<keyword evidence="4" id="KW-1185">Reference proteome</keyword>
<dbReference type="OrthoDB" id="7583243at2"/>
<dbReference type="EMBL" id="CP018076">
    <property type="protein sequence ID" value="APE42989.1"/>
    <property type="molecule type" value="Genomic_DNA"/>
</dbReference>
<dbReference type="PROSITE" id="PS50404">
    <property type="entry name" value="GST_NTER"/>
    <property type="match status" value="1"/>
</dbReference>
<dbReference type="SFLD" id="SFLDS00019">
    <property type="entry name" value="Glutathione_Transferase_(cytos"/>
    <property type="match status" value="1"/>
</dbReference>
<sequence length="234" mass="25615">MSAYILHYAPDNASLIVRLALEHRRLPYRTRLVNRAAAEQAGAAYRALNPHGLIPVLETPQGTLFETGAILLWLADRHGGLAPSPDMRDRAGFLKWLFFVSNTLHPALRMTFYPEKYAGPDKLHQAALRKTMQTAIATHLGTLDAVAAQCPVWLDPAHPGVMHFYLAACLRWCALYPSDADRGWFRLADTPHLRNLCAAVEALPCTRAAQDAEGLGPTPFTAPCLATPPEGSAT</sequence>
<dbReference type="InterPro" id="IPR010987">
    <property type="entry name" value="Glutathione-S-Trfase_C-like"/>
</dbReference>
<organism evidence="3 4">
    <name type="scientific">Sulfitobacter alexandrii</name>
    <dbReference type="NCBI Taxonomy" id="1917485"/>
    <lineage>
        <taxon>Bacteria</taxon>
        <taxon>Pseudomonadati</taxon>
        <taxon>Pseudomonadota</taxon>
        <taxon>Alphaproteobacteria</taxon>
        <taxon>Rhodobacterales</taxon>
        <taxon>Roseobacteraceae</taxon>
        <taxon>Sulfitobacter</taxon>
    </lineage>
</organism>
<dbReference type="SFLD" id="SFLDG00358">
    <property type="entry name" value="Main_(cytGST)"/>
    <property type="match status" value="1"/>
</dbReference>
<reference evidence="3 4" key="1">
    <citation type="submission" date="2016-11" db="EMBL/GenBank/DDBJ databases">
        <title>Complete genome sequence of Sulfitobacter sp. AM1-D1, a toxic bacteria associated with marine dinoflagellate Alexandrium minutum in East China Sea.</title>
        <authorList>
            <person name="Yang Q."/>
            <person name="Zhang X."/>
            <person name="Tian X."/>
        </authorList>
    </citation>
    <scope>NUCLEOTIDE SEQUENCE [LARGE SCALE GENOMIC DNA]</scope>
    <source>
        <strain evidence="3 4">AM1-D1</strain>
    </source>
</reference>
<proteinExistence type="predicted"/>
<protein>
    <submittedName>
        <fullName evidence="3">Glutathione S-transferase</fullName>
    </submittedName>
</protein>
<evidence type="ECO:0000259" key="1">
    <source>
        <dbReference type="PROSITE" id="PS50404"/>
    </source>
</evidence>
<dbReference type="InterPro" id="IPR004045">
    <property type="entry name" value="Glutathione_S-Trfase_N"/>
</dbReference>
<dbReference type="Proteomes" id="UP000181897">
    <property type="component" value="Chromosome"/>
</dbReference>
<evidence type="ECO:0000313" key="4">
    <source>
        <dbReference type="Proteomes" id="UP000181897"/>
    </source>
</evidence>
<feature type="domain" description="GST C-terminal" evidence="2">
    <location>
        <begin position="86"/>
        <end position="220"/>
    </location>
</feature>
<dbReference type="SUPFAM" id="SSF52833">
    <property type="entry name" value="Thioredoxin-like"/>
    <property type="match status" value="1"/>
</dbReference>
<dbReference type="SUPFAM" id="SSF47616">
    <property type="entry name" value="GST C-terminal domain-like"/>
    <property type="match status" value="1"/>
</dbReference>
<feature type="domain" description="GST N-terminal" evidence="1">
    <location>
        <begin position="1"/>
        <end position="82"/>
    </location>
</feature>
<dbReference type="PANTHER" id="PTHR44051:SF8">
    <property type="entry name" value="GLUTATHIONE S-TRANSFERASE GSTA"/>
    <property type="match status" value="1"/>
</dbReference>
<name>A0A1J0WF94_9RHOB</name>
<dbReference type="InterPro" id="IPR036249">
    <property type="entry name" value="Thioredoxin-like_sf"/>
</dbReference>
<evidence type="ECO:0000313" key="3">
    <source>
        <dbReference type="EMBL" id="APE42989.1"/>
    </source>
</evidence>
<dbReference type="KEGG" id="suam:BOO69_05805"/>